<dbReference type="GO" id="GO:0006518">
    <property type="term" value="P:peptide metabolic process"/>
    <property type="evidence" value="ECO:0007669"/>
    <property type="project" value="TreeGrafter"/>
</dbReference>
<dbReference type="GO" id="GO:0004181">
    <property type="term" value="F:metallocarboxypeptidase activity"/>
    <property type="evidence" value="ECO:0007669"/>
    <property type="project" value="TreeGrafter"/>
</dbReference>
<dbReference type="PANTHER" id="PTHR11532:SF48">
    <property type="entry name" value="ADIPOCYTE ENHANCER-BINDING PROTEIN 1"/>
    <property type="match status" value="1"/>
</dbReference>
<accession>A0A914PS24</accession>
<dbReference type="WBParaSite" id="PDA_v2.g18953.t1">
    <property type="protein sequence ID" value="PDA_v2.g18953.t1"/>
    <property type="gene ID" value="PDA_v2.g18953"/>
</dbReference>
<dbReference type="PANTHER" id="PTHR11532">
    <property type="entry name" value="PROTEASE M14 CARBOXYPEPTIDASE"/>
    <property type="match status" value="1"/>
</dbReference>
<dbReference type="Gene3D" id="2.60.40.1120">
    <property type="entry name" value="Carboxypeptidase-like, regulatory domain"/>
    <property type="match status" value="1"/>
</dbReference>
<protein>
    <submittedName>
        <fullName evidence="2">Carboxypeptidase regulatory-like domain-containing protein</fullName>
    </submittedName>
</protein>
<dbReference type="InterPro" id="IPR050753">
    <property type="entry name" value="Peptidase_M14_domain"/>
</dbReference>
<dbReference type="GO" id="GO:0000977">
    <property type="term" value="F:RNA polymerase II transcription regulatory region sequence-specific DNA binding"/>
    <property type="evidence" value="ECO:0007669"/>
    <property type="project" value="TreeGrafter"/>
</dbReference>
<dbReference type="Proteomes" id="UP000887578">
    <property type="component" value="Unplaced"/>
</dbReference>
<evidence type="ECO:0000313" key="2">
    <source>
        <dbReference type="WBParaSite" id="PDA_v2.g18953.t1"/>
    </source>
</evidence>
<reference evidence="2" key="1">
    <citation type="submission" date="2022-11" db="UniProtKB">
        <authorList>
            <consortium name="WormBaseParasite"/>
        </authorList>
    </citation>
    <scope>IDENTIFICATION</scope>
</reference>
<dbReference type="CDD" id="cd11308">
    <property type="entry name" value="Peptidase_M14NE-CP-C_like"/>
    <property type="match status" value="1"/>
</dbReference>
<dbReference type="SUPFAM" id="SSF49464">
    <property type="entry name" value="Carboxypeptidase regulatory domain-like"/>
    <property type="match status" value="1"/>
</dbReference>
<dbReference type="InterPro" id="IPR008969">
    <property type="entry name" value="CarboxyPept-like_regulatory"/>
</dbReference>
<proteinExistence type="predicted"/>
<evidence type="ECO:0000313" key="1">
    <source>
        <dbReference type="Proteomes" id="UP000887578"/>
    </source>
</evidence>
<dbReference type="GO" id="GO:0016485">
    <property type="term" value="P:protein processing"/>
    <property type="evidence" value="ECO:0007669"/>
    <property type="project" value="TreeGrafter"/>
</dbReference>
<organism evidence="1 2">
    <name type="scientific">Panagrolaimus davidi</name>
    <dbReference type="NCBI Taxonomy" id="227884"/>
    <lineage>
        <taxon>Eukaryota</taxon>
        <taxon>Metazoa</taxon>
        <taxon>Ecdysozoa</taxon>
        <taxon>Nematoda</taxon>
        <taxon>Chromadorea</taxon>
        <taxon>Rhabditida</taxon>
        <taxon>Tylenchina</taxon>
        <taxon>Panagrolaimomorpha</taxon>
        <taxon>Panagrolaimoidea</taxon>
        <taxon>Panagrolaimidae</taxon>
        <taxon>Panagrolaimus</taxon>
    </lineage>
</organism>
<dbReference type="Pfam" id="PF13620">
    <property type="entry name" value="CarboxypepD_reg"/>
    <property type="match status" value="1"/>
</dbReference>
<keyword evidence="1" id="KW-1185">Reference proteome</keyword>
<dbReference type="GO" id="GO:0001227">
    <property type="term" value="F:DNA-binding transcription repressor activity, RNA polymerase II-specific"/>
    <property type="evidence" value="ECO:0007669"/>
    <property type="project" value="TreeGrafter"/>
</dbReference>
<name>A0A914PS24_9BILA</name>
<sequence length="303" mass="33458">MVHRGVKGIVSDANGNPLGNATIRIAEGSITGGKNITTTSLGEYWRILSPGNYKVCFFDCFWAFGNFIWTEFFIFSKFPKVRNIKMGYKKEIEVIHADHEPYKFEIDIDNGPVKIFNISMKDIPCNLEDNQQILIRGKGNVKLALLALDSDAGDLLKQVANSTCPSSDPQINTLLKHGRLGFFPAYNQMNDLSVLKSFSPDAIILLSTGSAHSVVYNKGEFTPKLFNANAFDESVKRAFNLSIGTNSSCKSKLDEPNTSLMVDNMEISNRFQLGIAIGCQPKNDSKRAEAAITGIIEVLSIVF</sequence>
<dbReference type="GO" id="GO:0005615">
    <property type="term" value="C:extracellular space"/>
    <property type="evidence" value="ECO:0007669"/>
    <property type="project" value="TreeGrafter"/>
</dbReference>
<dbReference type="AlphaFoldDB" id="A0A914PS24"/>